<dbReference type="InterPro" id="IPR029045">
    <property type="entry name" value="ClpP/crotonase-like_dom_sf"/>
</dbReference>
<comment type="function">
    <text evidence="10">Component of the acetyl coenzyme A carboxylase (ACC) complex. First, biotin carboxylase catalyzes the carboxylation of biotin on its carrier protein (BCCP) and then the CO(2) group is transferred by the carboxyltransferase to acetyl-CoA to form malonyl-CoA.</text>
</comment>
<evidence type="ECO:0000256" key="10">
    <source>
        <dbReference type="HAMAP-Rule" id="MF_00823"/>
    </source>
</evidence>
<dbReference type="Gene3D" id="3.90.226.10">
    <property type="entry name" value="2-enoyl-CoA Hydratase, Chain A, domain 1"/>
    <property type="match status" value="1"/>
</dbReference>
<comment type="caution">
    <text evidence="13">The sequence shown here is derived from an EMBL/GenBank/DDBJ whole genome shotgun (WGS) entry which is preliminary data.</text>
</comment>
<keyword evidence="6 10" id="KW-0067">ATP-binding</keyword>
<keyword evidence="14" id="KW-1185">Reference proteome</keyword>
<evidence type="ECO:0000256" key="5">
    <source>
        <dbReference type="ARBA" id="ARBA00022832"/>
    </source>
</evidence>
<keyword evidence="7 10" id="KW-0443">Lipid metabolism</keyword>
<feature type="domain" description="CoA carboxyltransferase C-terminal" evidence="11">
    <location>
        <begin position="1"/>
        <end position="248"/>
    </location>
</feature>
<evidence type="ECO:0000313" key="14">
    <source>
        <dbReference type="Proteomes" id="UP000220840"/>
    </source>
</evidence>
<evidence type="ECO:0000256" key="7">
    <source>
        <dbReference type="ARBA" id="ARBA00023098"/>
    </source>
</evidence>
<evidence type="ECO:0000256" key="2">
    <source>
        <dbReference type="ARBA" id="ARBA00022516"/>
    </source>
</evidence>
<sequence length="272" mass="30217">MNKDFIKGNLSAWEKVEIARHKDRPTGKFYINEIFKDFIEFHGDRNFGDDKAIVGGIASINNLPVTIIAISKGSNTSENIERNFGMPSPEGYRKALRLMKQAEKFKRPVICFVDTPGAFPGKGAEERGQGEAIAKNLFELSKLKTPILSILAGEGGSGGALALAVADKILMMENAIYSILSPEGFASILWKDSTRVKEAAEVMKITAKDLKEFGIIDDIIKEPRGGAHKNSEKAAESIKDEILNWLSDIKDIDLDVLIQNRYDKFRKMGNFY</sequence>
<dbReference type="GO" id="GO:2001295">
    <property type="term" value="P:malonyl-CoA biosynthetic process"/>
    <property type="evidence" value="ECO:0007669"/>
    <property type="project" value="UniProtKB-UniRule"/>
</dbReference>
<dbReference type="GO" id="GO:0006633">
    <property type="term" value="P:fatty acid biosynthetic process"/>
    <property type="evidence" value="ECO:0007669"/>
    <property type="project" value="UniProtKB-KW"/>
</dbReference>
<dbReference type="Proteomes" id="UP001189143">
    <property type="component" value="Unassembled WGS sequence"/>
</dbReference>
<protein>
    <recommendedName>
        <fullName evidence="10">Acetyl-coenzyme A carboxylase carboxyl transferase subunit alpha</fullName>
        <shortName evidence="10">ACCase subunit alpha</shortName>
        <shortName evidence="10">Acetyl-CoA carboxylase carboxyltransferase subunit alpha</shortName>
        <ecNumber evidence="10">2.1.3.15</ecNumber>
    </recommendedName>
</protein>
<keyword evidence="2 10" id="KW-0444">Lipid biosynthesis</keyword>
<evidence type="ECO:0000256" key="8">
    <source>
        <dbReference type="ARBA" id="ARBA00023160"/>
    </source>
</evidence>
<dbReference type="PROSITE" id="PS50989">
    <property type="entry name" value="COA_CT_CTER"/>
    <property type="match status" value="1"/>
</dbReference>
<dbReference type="AlphaFoldDB" id="A0A2A7MJM1"/>
<reference evidence="13 14" key="1">
    <citation type="submission" date="2017-10" db="EMBL/GenBank/DDBJ databases">
        <title>Effective Description of Clostridium neonatale sp. nov. linked to necrotizing enterocolitis in neonates and a clarification of species assignable to the genus Clostridium (Prazmowski 1880) emend. Lawson and Rainey 2016.</title>
        <authorList>
            <person name="Bernard K."/>
            <person name="Burdz T."/>
            <person name="Wiebe D."/>
            <person name="Balcewich B."/>
            <person name="Alfa M."/>
            <person name="Bernier A.-M."/>
        </authorList>
    </citation>
    <scope>NUCLEOTIDE SEQUENCE [LARGE SCALE GENOMIC DNA]</scope>
    <source>
        <strain evidence="13 14">LCDC99A005</strain>
    </source>
</reference>
<dbReference type="InterPro" id="IPR011763">
    <property type="entry name" value="COA_CT_C"/>
</dbReference>
<dbReference type="UniPathway" id="UPA00655">
    <property type="reaction ID" value="UER00711"/>
</dbReference>
<evidence type="ECO:0000256" key="6">
    <source>
        <dbReference type="ARBA" id="ARBA00022840"/>
    </source>
</evidence>
<dbReference type="EMBL" id="PDCJ01000001">
    <property type="protein sequence ID" value="PEG31885.1"/>
    <property type="molecule type" value="Genomic_DNA"/>
</dbReference>
<dbReference type="SUPFAM" id="SSF52096">
    <property type="entry name" value="ClpP/crotonase"/>
    <property type="match status" value="1"/>
</dbReference>
<comment type="similarity">
    <text evidence="10">Belongs to the AccA family.</text>
</comment>
<accession>A0A2A7MJM1</accession>
<keyword evidence="3 10" id="KW-0808">Transferase</keyword>
<dbReference type="Pfam" id="PF03255">
    <property type="entry name" value="ACCA"/>
    <property type="match status" value="1"/>
</dbReference>
<dbReference type="GO" id="GO:0003989">
    <property type="term" value="F:acetyl-CoA carboxylase activity"/>
    <property type="evidence" value="ECO:0007669"/>
    <property type="project" value="InterPro"/>
</dbReference>
<dbReference type="PANTHER" id="PTHR42853:SF3">
    <property type="entry name" value="ACETYL-COENZYME A CARBOXYLASE CARBOXYL TRANSFERASE SUBUNIT ALPHA, CHLOROPLASTIC"/>
    <property type="match status" value="1"/>
</dbReference>
<dbReference type="NCBIfam" id="TIGR00513">
    <property type="entry name" value="accA"/>
    <property type="match status" value="1"/>
</dbReference>
<evidence type="ECO:0000256" key="9">
    <source>
        <dbReference type="ARBA" id="ARBA00049152"/>
    </source>
</evidence>
<dbReference type="EMBL" id="CAMTCP010000227">
    <property type="protein sequence ID" value="CAI3598250.1"/>
    <property type="molecule type" value="Genomic_DNA"/>
</dbReference>
<dbReference type="GO" id="GO:0005524">
    <property type="term" value="F:ATP binding"/>
    <property type="evidence" value="ECO:0007669"/>
    <property type="project" value="UniProtKB-KW"/>
</dbReference>
<keyword evidence="5 10" id="KW-0276">Fatty acid metabolism</keyword>
<dbReference type="OrthoDB" id="9808023at2"/>
<evidence type="ECO:0000256" key="4">
    <source>
        <dbReference type="ARBA" id="ARBA00022741"/>
    </source>
</evidence>
<evidence type="ECO:0000256" key="3">
    <source>
        <dbReference type="ARBA" id="ARBA00022679"/>
    </source>
</evidence>
<comment type="subunit">
    <text evidence="10">Acetyl-CoA carboxylase is a heterohexamer composed of biotin carboxyl carrier protein (AccB), biotin carboxylase (AccC) and two subunits each of ACCase subunit alpha (AccA) and ACCase subunit beta (AccD).</text>
</comment>
<reference evidence="12" key="2">
    <citation type="submission" date="2022-10" db="EMBL/GenBank/DDBJ databases">
        <authorList>
            <person name="Aires J."/>
            <person name="Mesa V."/>
        </authorList>
    </citation>
    <scope>NUCLEOTIDE SEQUENCE</scope>
    <source>
        <strain evidence="12">Clostridium neonatale JD116</strain>
    </source>
</reference>
<evidence type="ECO:0000256" key="1">
    <source>
        <dbReference type="ARBA" id="ARBA00004956"/>
    </source>
</evidence>
<dbReference type="NCBIfam" id="NF004344">
    <property type="entry name" value="PRK05724.1"/>
    <property type="match status" value="1"/>
</dbReference>
<comment type="pathway">
    <text evidence="1 10">Lipid metabolism; malonyl-CoA biosynthesis; malonyl-CoA from acetyl-CoA: step 1/1.</text>
</comment>
<comment type="subcellular location">
    <subcellularLocation>
        <location evidence="10">Cytoplasm</location>
    </subcellularLocation>
</comment>
<dbReference type="NCBIfam" id="NF041504">
    <property type="entry name" value="AccA_sub"/>
    <property type="match status" value="1"/>
</dbReference>
<dbReference type="STRING" id="137838.GCA_001458595_03343"/>
<evidence type="ECO:0000259" key="11">
    <source>
        <dbReference type="PROSITE" id="PS50989"/>
    </source>
</evidence>
<keyword evidence="12" id="KW-0436">Ligase</keyword>
<keyword evidence="8 10" id="KW-0275">Fatty acid biosynthesis</keyword>
<keyword evidence="4 10" id="KW-0547">Nucleotide-binding</keyword>
<dbReference type="PANTHER" id="PTHR42853">
    <property type="entry name" value="ACETYL-COENZYME A CARBOXYLASE CARBOXYL TRANSFERASE SUBUNIT ALPHA"/>
    <property type="match status" value="1"/>
</dbReference>
<name>A0A2A7MJM1_9CLOT</name>
<dbReference type="EC" id="2.1.3.15" evidence="10"/>
<gene>
    <name evidence="10 12" type="primary">accA</name>
    <name evidence="12" type="ORF">CNEO2_300054</name>
    <name evidence="13" type="ORF">CQ394_09350</name>
</gene>
<keyword evidence="10" id="KW-0963">Cytoplasm</keyword>
<dbReference type="RefSeq" id="WP_058296035.1">
    <property type="nucleotide sequence ID" value="NZ_CAKJVF010000022.1"/>
</dbReference>
<comment type="catalytic activity">
    <reaction evidence="9 10">
        <text>N(6)-carboxybiotinyl-L-lysyl-[protein] + acetyl-CoA = N(6)-biotinyl-L-lysyl-[protein] + malonyl-CoA</text>
        <dbReference type="Rhea" id="RHEA:54728"/>
        <dbReference type="Rhea" id="RHEA-COMP:10505"/>
        <dbReference type="Rhea" id="RHEA-COMP:10506"/>
        <dbReference type="ChEBI" id="CHEBI:57288"/>
        <dbReference type="ChEBI" id="CHEBI:57384"/>
        <dbReference type="ChEBI" id="CHEBI:83144"/>
        <dbReference type="ChEBI" id="CHEBI:83145"/>
        <dbReference type="EC" id="2.1.3.15"/>
    </reaction>
</comment>
<proteinExistence type="inferred from homology"/>
<dbReference type="HAMAP" id="MF_00823">
    <property type="entry name" value="AcetylCoA_CT_alpha"/>
    <property type="match status" value="1"/>
</dbReference>
<dbReference type="GO" id="GO:0016743">
    <property type="term" value="F:carboxyl- or carbamoyltransferase activity"/>
    <property type="evidence" value="ECO:0007669"/>
    <property type="project" value="UniProtKB-UniRule"/>
</dbReference>
<evidence type="ECO:0000313" key="13">
    <source>
        <dbReference type="EMBL" id="PEG31885.1"/>
    </source>
</evidence>
<organism evidence="13 14">
    <name type="scientific">Clostridium neonatale</name>
    <dbReference type="NCBI Taxonomy" id="137838"/>
    <lineage>
        <taxon>Bacteria</taxon>
        <taxon>Bacillati</taxon>
        <taxon>Bacillota</taxon>
        <taxon>Clostridia</taxon>
        <taxon>Eubacteriales</taxon>
        <taxon>Clostridiaceae</taxon>
        <taxon>Clostridium</taxon>
    </lineage>
</organism>
<dbReference type="Proteomes" id="UP000220840">
    <property type="component" value="Unassembled WGS sequence"/>
</dbReference>
<evidence type="ECO:0000313" key="12">
    <source>
        <dbReference type="EMBL" id="CAI3598250.1"/>
    </source>
</evidence>
<dbReference type="PRINTS" id="PR01069">
    <property type="entry name" value="ACCCTRFRASEA"/>
</dbReference>
<dbReference type="GO" id="GO:0009317">
    <property type="term" value="C:acetyl-CoA carboxylase complex"/>
    <property type="evidence" value="ECO:0007669"/>
    <property type="project" value="InterPro"/>
</dbReference>
<dbReference type="InterPro" id="IPR001095">
    <property type="entry name" value="Acetyl_CoA_COase_a_su"/>
</dbReference>